<evidence type="ECO:0000313" key="1">
    <source>
        <dbReference type="EMBL" id="QJB03435.1"/>
    </source>
</evidence>
<dbReference type="AlphaFoldDB" id="A0A6M3MDC6"/>
<accession>A0A6M3MDC6</accession>
<gene>
    <name evidence="1" type="ORF">MM171B00703_0005</name>
</gene>
<name>A0A6M3MDC6_9ZZZZ</name>
<sequence length="105" mass="11918">MWVAQGVPSTLRTALPLEEPLNIMQKIIYIKDYQENRKGIVGEVSNNMAHALVELGVAVIYKKGMEKVLRNIAKKEAKALRKPPVDKMMKPEEDKGIEKGRYVIK</sequence>
<proteinExistence type="predicted"/>
<organism evidence="1">
    <name type="scientific">viral metagenome</name>
    <dbReference type="NCBI Taxonomy" id="1070528"/>
    <lineage>
        <taxon>unclassified sequences</taxon>
        <taxon>metagenomes</taxon>
        <taxon>organismal metagenomes</taxon>
    </lineage>
</organism>
<protein>
    <submittedName>
        <fullName evidence="1">Uncharacterized protein</fullName>
    </submittedName>
</protein>
<dbReference type="EMBL" id="MT143846">
    <property type="protein sequence ID" value="QJB03435.1"/>
    <property type="molecule type" value="Genomic_DNA"/>
</dbReference>
<reference evidence="1" key="1">
    <citation type="submission" date="2020-03" db="EMBL/GenBank/DDBJ databases">
        <title>The deep terrestrial virosphere.</title>
        <authorList>
            <person name="Holmfeldt K."/>
            <person name="Nilsson E."/>
            <person name="Simone D."/>
            <person name="Lopez-Fernandez M."/>
            <person name="Wu X."/>
            <person name="de Brujin I."/>
            <person name="Lundin D."/>
            <person name="Andersson A."/>
            <person name="Bertilsson S."/>
            <person name="Dopson M."/>
        </authorList>
    </citation>
    <scope>NUCLEOTIDE SEQUENCE</scope>
    <source>
        <strain evidence="1">MM171B00703</strain>
    </source>
</reference>